<dbReference type="PANTHER" id="PTHR24099:SF11">
    <property type="entry name" value="FIBRONECTIN TYPE III DOMAIN-CONTAINING 3BA-RELATED"/>
    <property type="match status" value="1"/>
</dbReference>
<sequence>MGALAPDWVPVKDQSSGDTYYWNQLTNETTWDRPVASEPLADSLPALRRTSAARSVNVAPGAAAAAAARTRGLARSGSMVNSPTCSQQSTASAGAGDPPPLRSPLGPAAGANVCATSAAAVSPAASSRRAQPTGAATSGGGHASPPAVSIAPLVVPASAVQRCASSDALSASDGELSAGARTPSALGDRWLAAAVGAEAYVDEATGETRLRPSSRTTSRATSPSGRTDARRFSSPHGATAGRGHRISDPPSARAAAAAQATSTPARSGTGGVRAAAAVGGAAAPSAATSGCSLEVGFGKFLSSLSGAAAGAGAGAAAAAAAGVGGVSGARAKLLAPNVQDSACAAGGAGGRAGAAGSRDAPKRQQQQPPLLLALGAYGALSRPAVLGALALAACILLVIVAIASGGAGARGGRSRGGPHTAVAPRVVYVGQHVAQLEWAQPAPSGAFAALYEVELLRGARGGSPIASYAGLASARSFDQLPERAELCARARLALREEGSGAALPSAWSSCRALRTSGPAAPQPPELAPLATSIDTLSVAWLPPEPNGASLVSYELQHSVWRFDEVDSCAWTGPTCALGCAPLGAAGPANASWVQSSARLAAVWERCTGANAVGCCGPFCWCYDRYCCRLSREFAEVPFAATRTLPAGAADSLVRAELDVSTAGASHTFSARARARNAHGWSAWSRALRLSTDAVGARAPAPLEPPLFATGASSALFSWAPPDASGADIVGYEVQLHEASARAGLPPAAQAVAAHDATEAVVEGLSPDTRYHAVVRARNSKGATPWTEAVALVSRELRPPRAPAQLSAQLRYTDALGLEWQAVHEETASVVGYELEWARATQASAHGAWQRACTVGDVDGELGPFALHAPRTSAALNELRDALRAPRCTASALPQHARLLVRARTRSLAGWGPWSAPTSAQTLDVKPCGALADQARIWGAAFNNELQTCSADCWGQPQCTVHCLQGINLSGQCARCFGAAVSCTKTDCHSACGWSPTSDGCRECAARNCWPNLSSCAGSAIPGDVL</sequence>
<dbReference type="PROSITE" id="PS50853">
    <property type="entry name" value="FN3"/>
    <property type="match status" value="1"/>
</dbReference>
<dbReference type="InterPro" id="IPR036020">
    <property type="entry name" value="WW_dom_sf"/>
</dbReference>
<keyword evidence="2" id="KW-1133">Transmembrane helix</keyword>
<dbReference type="AlphaFoldDB" id="A0A8J6CFN8"/>
<organism evidence="5 6">
    <name type="scientific">Diacronema lutheri</name>
    <name type="common">Unicellular marine alga</name>
    <name type="synonym">Monochrysis lutheri</name>
    <dbReference type="NCBI Taxonomy" id="2081491"/>
    <lineage>
        <taxon>Eukaryota</taxon>
        <taxon>Haptista</taxon>
        <taxon>Haptophyta</taxon>
        <taxon>Pavlovophyceae</taxon>
        <taxon>Pavlovales</taxon>
        <taxon>Pavlovaceae</taxon>
        <taxon>Diacronema</taxon>
    </lineage>
</organism>
<feature type="compositionally biased region" description="Low complexity" evidence="1">
    <location>
        <begin position="122"/>
        <end position="136"/>
    </location>
</feature>
<protein>
    <submittedName>
        <fullName evidence="5">Uncharacterized protein</fullName>
    </submittedName>
</protein>
<keyword evidence="2" id="KW-0812">Transmembrane</keyword>
<feature type="domain" description="WW" evidence="3">
    <location>
        <begin position="2"/>
        <end position="36"/>
    </location>
</feature>
<feature type="region of interest" description="Disordered" evidence="1">
    <location>
        <begin position="122"/>
        <end position="144"/>
    </location>
</feature>
<accession>A0A8J6CFN8</accession>
<evidence type="ECO:0000256" key="2">
    <source>
        <dbReference type="SAM" id="Phobius"/>
    </source>
</evidence>
<feature type="region of interest" description="Disordered" evidence="1">
    <location>
        <begin position="75"/>
        <end position="108"/>
    </location>
</feature>
<dbReference type="InterPro" id="IPR001202">
    <property type="entry name" value="WW_dom"/>
</dbReference>
<dbReference type="CDD" id="cd00063">
    <property type="entry name" value="FN3"/>
    <property type="match status" value="1"/>
</dbReference>
<dbReference type="OrthoDB" id="195748at2759"/>
<evidence type="ECO:0000259" key="3">
    <source>
        <dbReference type="PROSITE" id="PS50020"/>
    </source>
</evidence>
<dbReference type="Gene3D" id="2.60.40.10">
    <property type="entry name" value="Immunoglobulins"/>
    <property type="match status" value="3"/>
</dbReference>
<dbReference type="SMART" id="SM00060">
    <property type="entry name" value="FN3"/>
    <property type="match status" value="3"/>
</dbReference>
<dbReference type="Pfam" id="PF00041">
    <property type="entry name" value="fn3"/>
    <property type="match status" value="1"/>
</dbReference>
<dbReference type="Pfam" id="PF00397">
    <property type="entry name" value="WW"/>
    <property type="match status" value="1"/>
</dbReference>
<feature type="compositionally biased region" description="Polar residues" evidence="1">
    <location>
        <begin position="79"/>
        <end position="92"/>
    </location>
</feature>
<dbReference type="InterPro" id="IPR050617">
    <property type="entry name" value="E3_ligase_FN3/SPRY"/>
</dbReference>
<evidence type="ECO:0000313" key="6">
    <source>
        <dbReference type="Proteomes" id="UP000751190"/>
    </source>
</evidence>
<evidence type="ECO:0000256" key="1">
    <source>
        <dbReference type="SAM" id="MobiDB-lite"/>
    </source>
</evidence>
<evidence type="ECO:0000259" key="4">
    <source>
        <dbReference type="PROSITE" id="PS50853"/>
    </source>
</evidence>
<feature type="domain" description="Fibronectin type-III" evidence="4">
    <location>
        <begin position="698"/>
        <end position="799"/>
    </location>
</feature>
<dbReference type="Proteomes" id="UP000751190">
    <property type="component" value="Unassembled WGS sequence"/>
</dbReference>
<dbReference type="SUPFAM" id="SSF51045">
    <property type="entry name" value="WW domain"/>
    <property type="match status" value="1"/>
</dbReference>
<feature type="transmembrane region" description="Helical" evidence="2">
    <location>
        <begin position="384"/>
        <end position="405"/>
    </location>
</feature>
<dbReference type="InterPro" id="IPR013783">
    <property type="entry name" value="Ig-like_fold"/>
</dbReference>
<reference evidence="5" key="1">
    <citation type="submission" date="2021-05" db="EMBL/GenBank/DDBJ databases">
        <title>The genome of the haptophyte Pavlova lutheri (Diacronema luteri, Pavlovales) - a model for lipid biosynthesis in eukaryotic algae.</title>
        <authorList>
            <person name="Hulatt C.J."/>
            <person name="Posewitz M.C."/>
        </authorList>
    </citation>
    <scope>NUCLEOTIDE SEQUENCE</scope>
    <source>
        <strain evidence="5">NIVA-4/92</strain>
    </source>
</reference>
<gene>
    <name evidence="5" type="ORF">KFE25_007829</name>
</gene>
<dbReference type="InterPro" id="IPR036116">
    <property type="entry name" value="FN3_sf"/>
</dbReference>
<keyword evidence="6" id="KW-1185">Reference proteome</keyword>
<name>A0A8J6CFN8_DIALT</name>
<comment type="caution">
    <text evidence="5">The sequence shown here is derived from an EMBL/GenBank/DDBJ whole genome shotgun (WGS) entry which is preliminary data.</text>
</comment>
<dbReference type="SUPFAM" id="SSF49265">
    <property type="entry name" value="Fibronectin type III"/>
    <property type="match status" value="3"/>
</dbReference>
<evidence type="ECO:0000313" key="5">
    <source>
        <dbReference type="EMBL" id="KAG8469311.1"/>
    </source>
</evidence>
<dbReference type="PROSITE" id="PS01159">
    <property type="entry name" value="WW_DOMAIN_1"/>
    <property type="match status" value="1"/>
</dbReference>
<dbReference type="Gene3D" id="2.20.70.10">
    <property type="match status" value="1"/>
</dbReference>
<keyword evidence="2" id="KW-0472">Membrane</keyword>
<dbReference type="PANTHER" id="PTHR24099">
    <property type="entry name" value="E3 UBIQUITIN-PROTEIN LIGASE TRIM36-RELATED"/>
    <property type="match status" value="1"/>
</dbReference>
<dbReference type="SMART" id="SM00456">
    <property type="entry name" value="WW"/>
    <property type="match status" value="1"/>
</dbReference>
<dbReference type="InterPro" id="IPR003961">
    <property type="entry name" value="FN3_dom"/>
</dbReference>
<feature type="region of interest" description="Disordered" evidence="1">
    <location>
        <begin position="205"/>
        <end position="271"/>
    </location>
</feature>
<dbReference type="PROSITE" id="PS50020">
    <property type="entry name" value="WW_DOMAIN_2"/>
    <property type="match status" value="1"/>
</dbReference>
<proteinExistence type="predicted"/>
<dbReference type="CDD" id="cd00201">
    <property type="entry name" value="WW"/>
    <property type="match status" value="1"/>
</dbReference>
<dbReference type="EMBL" id="JAGTXO010000003">
    <property type="protein sequence ID" value="KAG8469311.1"/>
    <property type="molecule type" value="Genomic_DNA"/>
</dbReference>
<feature type="compositionally biased region" description="Low complexity" evidence="1">
    <location>
        <begin position="249"/>
        <end position="271"/>
    </location>
</feature>
<feature type="compositionally biased region" description="Low complexity" evidence="1">
    <location>
        <begin position="211"/>
        <end position="226"/>
    </location>
</feature>